<comment type="subcellular location">
    <subcellularLocation>
        <location evidence="1">Membrane</location>
        <topology evidence="1">Single-pass type I membrane protein</topology>
    </subcellularLocation>
</comment>
<evidence type="ECO:0000313" key="17">
    <source>
        <dbReference type="EMBL" id="CAL5079732.1"/>
    </source>
</evidence>
<evidence type="ECO:0000256" key="7">
    <source>
        <dbReference type="ARBA" id="ARBA00022741"/>
    </source>
</evidence>
<keyword evidence="18" id="KW-1185">Reference proteome</keyword>
<keyword evidence="7 14" id="KW-0547">Nucleotide-binding</keyword>
<evidence type="ECO:0000256" key="1">
    <source>
        <dbReference type="ARBA" id="ARBA00004479"/>
    </source>
</evidence>
<dbReference type="PANTHER" id="PTHR27005">
    <property type="entry name" value="WALL-ASSOCIATED RECEPTOR KINASE-LIKE 21"/>
    <property type="match status" value="1"/>
</dbReference>
<evidence type="ECO:0000256" key="10">
    <source>
        <dbReference type="ARBA" id="ARBA00022989"/>
    </source>
</evidence>
<keyword evidence="13" id="KW-0325">Glycoprotein</keyword>
<evidence type="ECO:0000256" key="3">
    <source>
        <dbReference type="ARBA" id="ARBA00022536"/>
    </source>
</evidence>
<dbReference type="SUPFAM" id="SSF57184">
    <property type="entry name" value="Growth factor receptor domain"/>
    <property type="match status" value="1"/>
</dbReference>
<dbReference type="InterPro" id="IPR000719">
    <property type="entry name" value="Prot_kinase_dom"/>
</dbReference>
<sequence length="737" mass="80835">MLLSDTPPSSPQSSATSRCGNITIPYPFGIGTGNHRDGFEVVCNESYSPPKLFLSNTGVEVLEITAQDSTMRIDGGILSMVASEQTENTAKLEWTVPLDGSLYTVTERENTVIVLGCGFWLMWTVPGRGEGPSAACSSECTGSYPAIAMDGTCSKVGCCRLGLLGSSNMFNIEFSMTGANHTNSSSLIVVDEEWWSEKENAMALQKGISSHSSSLGASGVRHAVPGTEVRTVVSWVFSNSSCARDQTNNSSDYGCLSGNSKCRDSNDTSGYNCVCQRGYQGNPYIQHGCQDIDECTSPADYSCFGQCINLAGSYNCSCPHGTSGDPRKPNGCASTKKKFPGLIVVIAICSGVAVPLIIFSALFIRQKVSVWKARKSREFFFKQNRGLLLQRLVDKDIAERMIFTLEDLEIATNKFDEARKLGGGGHGTVYKGILSDQRVVAIKKSKIVIQREIDDFINEVAILSQLNHRNVVKLFGCCLETQVPLLVYEFISNGTLSDHLHVATPLSLPWKERVRIAFETARSLAYLHSAATISIMHRDIKSTNILLDERLIAKVSDFGASRDIPVDQTGVNTAVQGTFGYLDPEYYHTWRLTEKSDVYSFGVILVELLTRKKPFDRMSSAGASLIAEFILLAKQDKLYEILDPQVIEEGGQEAKEVAATAVMCLSLHGEDRPMMRQVETRLEALQSEAHGPEHTVGPDGLILNDPWLDQNSANARENISRRRSMEEEFLCSMSLPR</sequence>
<name>A0ABC9FRB1_9POAL</name>
<dbReference type="InterPro" id="IPR008271">
    <property type="entry name" value="Ser/Thr_kinase_AS"/>
</dbReference>
<dbReference type="InterPro" id="IPR017441">
    <property type="entry name" value="Protein_kinase_ATP_BS"/>
</dbReference>
<dbReference type="SUPFAM" id="SSF56112">
    <property type="entry name" value="Protein kinase-like (PK-like)"/>
    <property type="match status" value="1"/>
</dbReference>
<dbReference type="SMART" id="SM00181">
    <property type="entry name" value="EGF"/>
    <property type="match status" value="2"/>
</dbReference>
<organism evidence="17 18">
    <name type="scientific">Urochloa decumbens</name>
    <dbReference type="NCBI Taxonomy" id="240449"/>
    <lineage>
        <taxon>Eukaryota</taxon>
        <taxon>Viridiplantae</taxon>
        <taxon>Streptophyta</taxon>
        <taxon>Embryophyta</taxon>
        <taxon>Tracheophyta</taxon>
        <taxon>Spermatophyta</taxon>
        <taxon>Magnoliopsida</taxon>
        <taxon>Liliopsida</taxon>
        <taxon>Poales</taxon>
        <taxon>Poaceae</taxon>
        <taxon>PACMAD clade</taxon>
        <taxon>Panicoideae</taxon>
        <taxon>Panicodae</taxon>
        <taxon>Paniceae</taxon>
        <taxon>Melinidinae</taxon>
        <taxon>Urochloa</taxon>
    </lineage>
</organism>
<evidence type="ECO:0000256" key="6">
    <source>
        <dbReference type="ARBA" id="ARBA00022729"/>
    </source>
</evidence>
<dbReference type="InterPro" id="IPR009030">
    <property type="entry name" value="Growth_fac_rcpt_cys_sf"/>
</dbReference>
<reference evidence="17" key="1">
    <citation type="submission" date="2024-10" db="EMBL/GenBank/DDBJ databases">
        <authorList>
            <person name="Ryan C."/>
        </authorList>
    </citation>
    <scope>NUCLEOTIDE SEQUENCE [LARGE SCALE GENOMIC DNA]</scope>
</reference>
<dbReference type="InterPro" id="IPR045274">
    <property type="entry name" value="WAK-like"/>
</dbReference>
<dbReference type="InterPro" id="IPR001245">
    <property type="entry name" value="Ser-Thr/Tyr_kinase_cat_dom"/>
</dbReference>
<dbReference type="FunFam" id="1.10.510.10:FF:000084">
    <property type="entry name" value="Wall-associated receptor kinase 2"/>
    <property type="match status" value="1"/>
</dbReference>
<dbReference type="Gene3D" id="3.30.200.20">
    <property type="entry name" value="Phosphorylase Kinase, domain 1"/>
    <property type="match status" value="1"/>
</dbReference>
<feature type="binding site" evidence="14">
    <location>
        <position position="444"/>
    </location>
    <ligand>
        <name>ATP</name>
        <dbReference type="ChEBI" id="CHEBI:30616"/>
    </ligand>
</feature>
<dbReference type="Proteomes" id="UP001497457">
    <property type="component" value="Chromosome 7b"/>
</dbReference>
<evidence type="ECO:0000256" key="11">
    <source>
        <dbReference type="ARBA" id="ARBA00023136"/>
    </source>
</evidence>
<dbReference type="CDD" id="cd14066">
    <property type="entry name" value="STKc_IRAK"/>
    <property type="match status" value="1"/>
</dbReference>
<keyword evidence="3" id="KW-0245">EGF-like domain</keyword>
<keyword evidence="10 15" id="KW-1133">Transmembrane helix</keyword>
<dbReference type="FunFam" id="3.30.200.20:FF:000043">
    <property type="entry name" value="Wall-associated receptor kinase 2"/>
    <property type="match status" value="1"/>
</dbReference>
<evidence type="ECO:0000256" key="15">
    <source>
        <dbReference type="SAM" id="Phobius"/>
    </source>
</evidence>
<dbReference type="GO" id="GO:0005524">
    <property type="term" value="F:ATP binding"/>
    <property type="evidence" value="ECO:0007669"/>
    <property type="project" value="UniProtKB-UniRule"/>
</dbReference>
<proteinExistence type="predicted"/>
<evidence type="ECO:0000256" key="9">
    <source>
        <dbReference type="ARBA" id="ARBA00022840"/>
    </source>
</evidence>
<dbReference type="Pfam" id="PF13947">
    <property type="entry name" value="GUB_WAK_bind"/>
    <property type="match status" value="1"/>
</dbReference>
<dbReference type="SMART" id="SM00220">
    <property type="entry name" value="S_TKc"/>
    <property type="match status" value="1"/>
</dbReference>
<dbReference type="Pfam" id="PF07645">
    <property type="entry name" value="EGF_CA"/>
    <property type="match status" value="1"/>
</dbReference>
<evidence type="ECO:0000259" key="16">
    <source>
        <dbReference type="PROSITE" id="PS50011"/>
    </source>
</evidence>
<keyword evidence="8" id="KW-0418">Kinase</keyword>
<keyword evidence="9 14" id="KW-0067">ATP-binding</keyword>
<gene>
    <name evidence="17" type="ORF">URODEC1_LOCUS107753</name>
</gene>
<evidence type="ECO:0000313" key="18">
    <source>
        <dbReference type="Proteomes" id="UP001497457"/>
    </source>
</evidence>
<keyword evidence="4" id="KW-0808">Transferase</keyword>
<dbReference type="InterPro" id="IPR001881">
    <property type="entry name" value="EGF-like_Ca-bd_dom"/>
</dbReference>
<keyword evidence="2" id="KW-0723">Serine/threonine-protein kinase</keyword>
<dbReference type="PROSITE" id="PS01187">
    <property type="entry name" value="EGF_CA"/>
    <property type="match status" value="1"/>
</dbReference>
<dbReference type="AlphaFoldDB" id="A0ABC9FRB1"/>
<dbReference type="GO" id="GO:0004674">
    <property type="term" value="F:protein serine/threonine kinase activity"/>
    <property type="evidence" value="ECO:0007669"/>
    <property type="project" value="UniProtKB-KW"/>
</dbReference>
<evidence type="ECO:0000256" key="12">
    <source>
        <dbReference type="ARBA" id="ARBA00023157"/>
    </source>
</evidence>
<dbReference type="GO" id="GO:0016020">
    <property type="term" value="C:membrane"/>
    <property type="evidence" value="ECO:0007669"/>
    <property type="project" value="UniProtKB-SubCell"/>
</dbReference>
<dbReference type="PROSITE" id="PS00107">
    <property type="entry name" value="PROTEIN_KINASE_ATP"/>
    <property type="match status" value="1"/>
</dbReference>
<dbReference type="CDD" id="cd00054">
    <property type="entry name" value="EGF_CA"/>
    <property type="match status" value="1"/>
</dbReference>
<feature type="domain" description="Protein kinase" evidence="16">
    <location>
        <begin position="415"/>
        <end position="685"/>
    </location>
</feature>
<protein>
    <recommendedName>
        <fullName evidence="16">Protein kinase domain-containing protein</fullName>
    </recommendedName>
</protein>
<dbReference type="InterPro" id="IPR000742">
    <property type="entry name" value="EGF"/>
</dbReference>
<keyword evidence="12" id="KW-1015">Disulfide bond</keyword>
<dbReference type="InterPro" id="IPR011009">
    <property type="entry name" value="Kinase-like_dom_sf"/>
</dbReference>
<dbReference type="InterPro" id="IPR049883">
    <property type="entry name" value="NOTCH1_EGF-like"/>
</dbReference>
<dbReference type="PROSITE" id="PS50011">
    <property type="entry name" value="PROTEIN_KINASE_DOM"/>
    <property type="match status" value="1"/>
</dbReference>
<dbReference type="EMBL" id="OZ075117">
    <property type="protein sequence ID" value="CAL5079732.1"/>
    <property type="molecule type" value="Genomic_DNA"/>
</dbReference>
<evidence type="ECO:0000256" key="13">
    <source>
        <dbReference type="ARBA" id="ARBA00023180"/>
    </source>
</evidence>
<dbReference type="Gene3D" id="1.10.510.10">
    <property type="entry name" value="Transferase(Phosphotransferase) domain 1"/>
    <property type="match status" value="1"/>
</dbReference>
<keyword evidence="5 15" id="KW-0812">Transmembrane</keyword>
<dbReference type="PANTHER" id="PTHR27005:SF169">
    <property type="entry name" value="PROTEIN KINASE DOMAIN-CONTAINING PROTEIN"/>
    <property type="match status" value="1"/>
</dbReference>
<dbReference type="InterPro" id="IPR025287">
    <property type="entry name" value="WAK_GUB"/>
</dbReference>
<evidence type="ECO:0000256" key="5">
    <source>
        <dbReference type="ARBA" id="ARBA00022692"/>
    </source>
</evidence>
<dbReference type="Gene3D" id="2.10.25.10">
    <property type="entry name" value="Laminin"/>
    <property type="match status" value="1"/>
</dbReference>
<feature type="transmembrane region" description="Helical" evidence="15">
    <location>
        <begin position="339"/>
        <end position="364"/>
    </location>
</feature>
<evidence type="ECO:0000256" key="14">
    <source>
        <dbReference type="PROSITE-ProRule" id="PRU10141"/>
    </source>
</evidence>
<dbReference type="InterPro" id="IPR018097">
    <property type="entry name" value="EGF_Ca-bd_CS"/>
</dbReference>
<keyword evidence="11 15" id="KW-0472">Membrane</keyword>
<dbReference type="FunFam" id="2.10.25.10:FF:000355">
    <property type="entry name" value="Wall-associated receptor kinase 3"/>
    <property type="match status" value="1"/>
</dbReference>
<accession>A0ABC9FRB1</accession>
<dbReference type="Pfam" id="PF07714">
    <property type="entry name" value="PK_Tyr_Ser-Thr"/>
    <property type="match status" value="1"/>
</dbReference>
<evidence type="ECO:0000256" key="4">
    <source>
        <dbReference type="ARBA" id="ARBA00022679"/>
    </source>
</evidence>
<dbReference type="SMART" id="SM00179">
    <property type="entry name" value="EGF_CA"/>
    <property type="match status" value="1"/>
</dbReference>
<evidence type="ECO:0000256" key="2">
    <source>
        <dbReference type="ARBA" id="ARBA00022527"/>
    </source>
</evidence>
<keyword evidence="6" id="KW-0732">Signal</keyword>
<evidence type="ECO:0000256" key="8">
    <source>
        <dbReference type="ARBA" id="ARBA00022777"/>
    </source>
</evidence>
<dbReference type="PROSITE" id="PS00108">
    <property type="entry name" value="PROTEIN_KINASE_ST"/>
    <property type="match status" value="1"/>
</dbReference>